<dbReference type="PANTHER" id="PTHR47691">
    <property type="entry name" value="REGULATOR-RELATED"/>
    <property type="match status" value="1"/>
</dbReference>
<dbReference type="PROSITE" id="PS51755">
    <property type="entry name" value="OMPR_PHOB"/>
    <property type="match status" value="1"/>
</dbReference>
<dbReference type="InterPro" id="IPR027417">
    <property type="entry name" value="P-loop_NTPase"/>
</dbReference>
<dbReference type="EMBL" id="JANEWF010000013">
    <property type="protein sequence ID" value="MDA8484104.1"/>
    <property type="molecule type" value="Genomic_DNA"/>
</dbReference>
<dbReference type="CDD" id="cd00383">
    <property type="entry name" value="trans_reg_C"/>
    <property type="match status" value="1"/>
</dbReference>
<dbReference type="InterPro" id="IPR036388">
    <property type="entry name" value="WH-like_DNA-bd_sf"/>
</dbReference>
<evidence type="ECO:0000256" key="2">
    <source>
        <dbReference type="PROSITE-ProRule" id="PRU01091"/>
    </source>
</evidence>
<organism evidence="4 5">
    <name type="scientific">Metapseudomonas resinovorans</name>
    <name type="common">Pseudomonas resinovorans</name>
    <dbReference type="NCBI Taxonomy" id="53412"/>
    <lineage>
        <taxon>Bacteria</taxon>
        <taxon>Pseudomonadati</taxon>
        <taxon>Pseudomonadota</taxon>
        <taxon>Gammaproteobacteria</taxon>
        <taxon>Pseudomonadales</taxon>
        <taxon>Pseudomonadaceae</taxon>
        <taxon>Metapseudomonas</taxon>
    </lineage>
</organism>
<dbReference type="InterPro" id="IPR001867">
    <property type="entry name" value="OmpR/PhoB-type_DNA-bd"/>
</dbReference>
<accession>A0ABT4Y5W3</accession>
<name>A0ABT4Y5W3_METRE</name>
<evidence type="ECO:0000259" key="3">
    <source>
        <dbReference type="PROSITE" id="PS51755"/>
    </source>
</evidence>
<sequence>MPVESALCFGPYVVYPTSRSIVDSGRPLRLGQRAFDLLLVLLENAGEVVGKRDLMARAWPGLTVDEGNLRVHMAALRKALGDGQEGRRYIVTVALRGYSFVAPISRVGSVPPLMSVDPSGQHNLPTRRSRLVGREREVAHIIGQLQSGRSVSVVGCGGIGKTSVALLVAEQLIGRYRDGIRMLDLTLLQDAGPLASTLAALLGIPGQAGSSLEILCSQLGSREMLLLIDNCEHMVEAAAHLMECLLCAAPGIHVLATSREALRTAHERVYRLPPLANPPMQITEVAEALAYPALALLVERVRNVDEAFEPGAADLPRLVDICHRLDGMPLAIELAAGQIASERDIGAALHGGDCYLDCPIDAQGGHPRHRHLRAMFDWSYALLSDAERAGLRRLGVFRGSFSLESVAALFGLPGDPGASCMLISQLAMKSLISVEVSDDEFAYRLLEPARLYALEKLDAAGELHETRVRHLGICMARLGQAQLEWESLPTSRWLERYARWLGDLRSALNWGLDAEVRHPLAIRLTACSAPIWQEMSLLHEYGSYVESALSLLSAAFDAEGDEALQLATQLQLALGNCSYHGQIVATQAIGAFQSAQSLAERSGDPGAMLHAISGQLAANLRSGRYLQTLALSEEFDQLAQGRGEELAVSSQRLKVLALHYSGMQERAHRLAESVLEALERENRPNRFALCMGVQYEQRVASLTVLARILWLRGYPDQAERRVQQALDLACQLEHIPSISYLLATAGCVIPYYNGEYEKASRRLHLLLDASSRHSIPLFADWAQHYAGVMGYEGLPRPTLPASGLVRDIVMTLGGSRSFEERPASFQSSIGATGWCAPEMLRLEACRLLEAGAEGAEALLTRSLELARRGGALAWELRSATTLAQVWRDQGHRQPAMELLEPVYGRYEEGLGTPDLVAARACLETLC</sequence>
<evidence type="ECO:0000313" key="5">
    <source>
        <dbReference type="Proteomes" id="UP001211689"/>
    </source>
</evidence>
<dbReference type="SUPFAM" id="SSF52540">
    <property type="entry name" value="P-loop containing nucleoside triphosphate hydrolases"/>
    <property type="match status" value="1"/>
</dbReference>
<feature type="DNA-binding region" description="OmpR/PhoB-type" evidence="2">
    <location>
        <begin position="4"/>
        <end position="102"/>
    </location>
</feature>
<dbReference type="SMART" id="SM00862">
    <property type="entry name" value="Trans_reg_C"/>
    <property type="match status" value="1"/>
</dbReference>
<dbReference type="SUPFAM" id="SSF46894">
    <property type="entry name" value="C-terminal effector domain of the bipartite response regulators"/>
    <property type="match status" value="1"/>
</dbReference>
<comment type="caution">
    <text evidence="4">The sequence shown here is derived from an EMBL/GenBank/DDBJ whole genome shotgun (WGS) entry which is preliminary data.</text>
</comment>
<dbReference type="Gene3D" id="1.10.10.10">
    <property type="entry name" value="Winged helix-like DNA-binding domain superfamily/Winged helix DNA-binding domain"/>
    <property type="match status" value="1"/>
</dbReference>
<dbReference type="Pfam" id="PF00486">
    <property type="entry name" value="Trans_reg_C"/>
    <property type="match status" value="1"/>
</dbReference>
<dbReference type="Proteomes" id="UP001211689">
    <property type="component" value="Unassembled WGS sequence"/>
</dbReference>
<feature type="domain" description="OmpR/PhoB-type" evidence="3">
    <location>
        <begin position="4"/>
        <end position="102"/>
    </location>
</feature>
<dbReference type="PRINTS" id="PR00364">
    <property type="entry name" value="DISEASERSIST"/>
</dbReference>
<dbReference type="InterPro" id="IPR016032">
    <property type="entry name" value="Sig_transdc_resp-reg_C-effctor"/>
</dbReference>
<protein>
    <submittedName>
        <fullName evidence="4">Helix-turn-helix transcriptional regulator</fullName>
    </submittedName>
</protein>
<dbReference type="RefSeq" id="WP_271471062.1">
    <property type="nucleotide sequence ID" value="NZ_JANEWF010000013.1"/>
</dbReference>
<proteinExistence type="predicted"/>
<dbReference type="Gene3D" id="3.40.50.300">
    <property type="entry name" value="P-loop containing nucleotide triphosphate hydrolases"/>
    <property type="match status" value="1"/>
</dbReference>
<keyword evidence="1 2" id="KW-0238">DNA-binding</keyword>
<keyword evidence="5" id="KW-1185">Reference proteome</keyword>
<gene>
    <name evidence="4" type="ORF">NNO07_13585</name>
</gene>
<dbReference type="PANTHER" id="PTHR47691:SF3">
    <property type="entry name" value="HTH-TYPE TRANSCRIPTIONAL REGULATOR RV0890C-RELATED"/>
    <property type="match status" value="1"/>
</dbReference>
<evidence type="ECO:0000256" key="1">
    <source>
        <dbReference type="ARBA" id="ARBA00023125"/>
    </source>
</evidence>
<evidence type="ECO:0000313" key="4">
    <source>
        <dbReference type="EMBL" id="MDA8484104.1"/>
    </source>
</evidence>
<reference evidence="4 5" key="1">
    <citation type="submission" date="2022-07" db="EMBL/GenBank/DDBJ databases">
        <title>Genome Analysis of Selected Gammaproteobacteria from Nigerian Food snails.</title>
        <authorList>
            <person name="Okafor A.C."/>
        </authorList>
    </citation>
    <scope>NUCLEOTIDE SEQUENCE [LARGE SCALE GENOMIC DNA]</scope>
    <source>
        <strain evidence="4 5">Awg 2</strain>
    </source>
</reference>